<dbReference type="InterPro" id="IPR020449">
    <property type="entry name" value="Tscrpt_reg_AraC-type_HTH"/>
</dbReference>
<keyword evidence="6" id="KW-1185">Reference proteome</keyword>
<evidence type="ECO:0000256" key="1">
    <source>
        <dbReference type="ARBA" id="ARBA00023015"/>
    </source>
</evidence>
<dbReference type="RefSeq" id="WP_378208190.1">
    <property type="nucleotide sequence ID" value="NZ_JBHLZP010000233.1"/>
</dbReference>
<sequence length="349" mass="39050">MALADLAYESQAVEIERNLPEVVTWHIEIPRDMPLRDELLQRLWRKGSAHMGLPAVSPELTVSVAADYREQVAWQSLDDMLIVKRVSGAHGVHFSRPSLDGGWADFMVVFQVTAGSVRIADAENDMVIGPGVLCIRDFGNGWRYSSDGETASRILIFPKQSLSEVSYERLIPFVAVGSSSPEARLLLAQLDALGETAGTLTCKAAKRARNATLHLIRGILDAELSSEVSSSQMRSRAERYIDRHLRDPALDPNTIAKGLGVSLRTLHRTFAESDESVMAYVRRRRLDHARIEMATQDSSVTITYLAARWQFADAAHFSRAFRQRFGLTPTQYRKMDRNTRLRAQGLDVI</sequence>
<dbReference type="EMBL" id="JBHLZP010000233">
    <property type="protein sequence ID" value="MFB9835871.1"/>
    <property type="molecule type" value="Genomic_DNA"/>
</dbReference>
<dbReference type="InterPro" id="IPR018062">
    <property type="entry name" value="HTH_AraC-typ_CS"/>
</dbReference>
<dbReference type="Pfam" id="PF12833">
    <property type="entry name" value="HTH_18"/>
    <property type="match status" value="1"/>
</dbReference>
<gene>
    <name evidence="5" type="ORF">ACFFNX_27185</name>
</gene>
<keyword evidence="2" id="KW-0238">DNA-binding</keyword>
<dbReference type="SMART" id="SM00342">
    <property type="entry name" value="HTH_ARAC"/>
    <property type="match status" value="1"/>
</dbReference>
<dbReference type="Proteomes" id="UP001589627">
    <property type="component" value="Unassembled WGS sequence"/>
</dbReference>
<dbReference type="InterPro" id="IPR050204">
    <property type="entry name" value="AraC_XylS_family_regulators"/>
</dbReference>
<evidence type="ECO:0000256" key="2">
    <source>
        <dbReference type="ARBA" id="ARBA00023125"/>
    </source>
</evidence>
<dbReference type="PROSITE" id="PS01124">
    <property type="entry name" value="HTH_ARAC_FAMILY_2"/>
    <property type="match status" value="1"/>
</dbReference>
<organism evidence="5 6">
    <name type="scientific">Actinoallomurus acaciae</name>
    <dbReference type="NCBI Taxonomy" id="502577"/>
    <lineage>
        <taxon>Bacteria</taxon>
        <taxon>Bacillati</taxon>
        <taxon>Actinomycetota</taxon>
        <taxon>Actinomycetes</taxon>
        <taxon>Streptosporangiales</taxon>
        <taxon>Thermomonosporaceae</taxon>
        <taxon>Actinoallomurus</taxon>
    </lineage>
</organism>
<dbReference type="InterPro" id="IPR009057">
    <property type="entry name" value="Homeodomain-like_sf"/>
</dbReference>
<comment type="caution">
    <text evidence="5">The sequence shown here is derived from an EMBL/GenBank/DDBJ whole genome shotgun (WGS) entry which is preliminary data.</text>
</comment>
<proteinExistence type="predicted"/>
<dbReference type="SUPFAM" id="SSF46689">
    <property type="entry name" value="Homeodomain-like"/>
    <property type="match status" value="1"/>
</dbReference>
<evidence type="ECO:0000313" key="5">
    <source>
        <dbReference type="EMBL" id="MFB9835871.1"/>
    </source>
</evidence>
<keyword evidence="1" id="KW-0805">Transcription regulation</keyword>
<dbReference type="PANTHER" id="PTHR46796:SF6">
    <property type="entry name" value="ARAC SUBFAMILY"/>
    <property type="match status" value="1"/>
</dbReference>
<dbReference type="PANTHER" id="PTHR46796">
    <property type="entry name" value="HTH-TYPE TRANSCRIPTIONAL ACTIVATOR RHAS-RELATED"/>
    <property type="match status" value="1"/>
</dbReference>
<feature type="domain" description="HTH araC/xylS-type" evidence="4">
    <location>
        <begin position="235"/>
        <end position="335"/>
    </location>
</feature>
<evidence type="ECO:0000313" key="6">
    <source>
        <dbReference type="Proteomes" id="UP001589627"/>
    </source>
</evidence>
<protein>
    <submittedName>
        <fullName evidence="5">Helix-turn-helix domain-containing protein</fullName>
    </submittedName>
</protein>
<reference evidence="5 6" key="1">
    <citation type="submission" date="2024-09" db="EMBL/GenBank/DDBJ databases">
        <authorList>
            <person name="Sun Q."/>
            <person name="Mori K."/>
        </authorList>
    </citation>
    <scope>NUCLEOTIDE SEQUENCE [LARGE SCALE GENOMIC DNA]</scope>
    <source>
        <strain evidence="5 6">TBRC 0563</strain>
    </source>
</reference>
<dbReference type="PROSITE" id="PS00041">
    <property type="entry name" value="HTH_ARAC_FAMILY_1"/>
    <property type="match status" value="1"/>
</dbReference>
<keyword evidence="3" id="KW-0804">Transcription</keyword>
<evidence type="ECO:0000259" key="4">
    <source>
        <dbReference type="PROSITE" id="PS01124"/>
    </source>
</evidence>
<dbReference type="Gene3D" id="1.10.10.60">
    <property type="entry name" value="Homeodomain-like"/>
    <property type="match status" value="1"/>
</dbReference>
<dbReference type="InterPro" id="IPR018060">
    <property type="entry name" value="HTH_AraC"/>
</dbReference>
<name>A0ABV5YLD4_9ACTN</name>
<dbReference type="PRINTS" id="PR00032">
    <property type="entry name" value="HTHARAC"/>
</dbReference>
<evidence type="ECO:0000256" key="3">
    <source>
        <dbReference type="ARBA" id="ARBA00023163"/>
    </source>
</evidence>
<accession>A0ABV5YLD4</accession>